<reference evidence="2" key="1">
    <citation type="submission" date="2021-01" db="EMBL/GenBank/DDBJ databases">
        <authorList>
            <person name="Corre E."/>
            <person name="Pelletier E."/>
            <person name="Niang G."/>
            <person name="Scheremetjew M."/>
            <person name="Finn R."/>
            <person name="Kale V."/>
            <person name="Holt S."/>
            <person name="Cochrane G."/>
            <person name="Meng A."/>
            <person name="Brown T."/>
            <person name="Cohen L."/>
        </authorList>
    </citation>
    <scope>NUCLEOTIDE SEQUENCE</scope>
    <source>
        <strain evidence="2">CCMP1243</strain>
    </source>
</reference>
<dbReference type="EMBL" id="HBHJ01020671">
    <property type="protein sequence ID" value="CAD9696937.1"/>
    <property type="molecule type" value="Transcribed_RNA"/>
</dbReference>
<protein>
    <submittedName>
        <fullName evidence="2">Uncharacterized protein</fullName>
    </submittedName>
</protein>
<dbReference type="Gene3D" id="3.40.50.150">
    <property type="entry name" value="Vaccinia Virus protein VP39"/>
    <property type="match status" value="1"/>
</dbReference>
<accession>A0A7S2SDI1</accession>
<feature type="region of interest" description="Disordered" evidence="1">
    <location>
        <begin position="288"/>
        <end position="315"/>
    </location>
</feature>
<gene>
    <name evidence="2" type="ORF">RMAR1173_LOCUS13703</name>
</gene>
<dbReference type="SUPFAM" id="SSF53335">
    <property type="entry name" value="S-adenosyl-L-methionine-dependent methyltransferases"/>
    <property type="match status" value="1"/>
</dbReference>
<feature type="compositionally biased region" description="Basic and acidic residues" evidence="1">
    <location>
        <begin position="306"/>
        <end position="315"/>
    </location>
</feature>
<proteinExistence type="predicted"/>
<feature type="compositionally biased region" description="Low complexity" evidence="1">
    <location>
        <begin position="288"/>
        <end position="305"/>
    </location>
</feature>
<sequence length="335" mass="35549">MADLVHAARARALEAALAESRRFTCFEWPRSDAVDSLSPAAADLLRCFEALEGYEPSKGSGAVLVDGGAVRDPTLYGVTPASSLLALLEHPVLQALLPDSGIHRGGSCLTLGSSVGWLPFFASYVLRVPGVGVELVESRVQFGQRVLESLALPPPAPVQLHCGDARNSETLLRQASLVFEITSFGDTDLRRAIWRSMADALPQGAIILSYDTAPSGEGLGIDAFTLHQVLRVSTSWTRTQPFHVYSRTTVGGSGTVERLELPDAVEDPSVRLVAMAHRSARFPAEPSVSSLVSGVSPSASASSSSRSEDHTKEDTQQIVGALGSLLGTSRISDFL</sequence>
<evidence type="ECO:0000313" key="2">
    <source>
        <dbReference type="EMBL" id="CAD9696937.1"/>
    </source>
</evidence>
<name>A0A7S2SDI1_9STRA</name>
<dbReference type="AlphaFoldDB" id="A0A7S2SDI1"/>
<organism evidence="2">
    <name type="scientific">Rhizochromulina marina</name>
    <dbReference type="NCBI Taxonomy" id="1034831"/>
    <lineage>
        <taxon>Eukaryota</taxon>
        <taxon>Sar</taxon>
        <taxon>Stramenopiles</taxon>
        <taxon>Ochrophyta</taxon>
        <taxon>Dictyochophyceae</taxon>
        <taxon>Rhizochromulinales</taxon>
        <taxon>Rhizochromulina</taxon>
    </lineage>
</organism>
<dbReference type="InterPro" id="IPR029063">
    <property type="entry name" value="SAM-dependent_MTases_sf"/>
</dbReference>
<evidence type="ECO:0000256" key="1">
    <source>
        <dbReference type="SAM" id="MobiDB-lite"/>
    </source>
</evidence>